<dbReference type="Proteomes" id="UP000314983">
    <property type="component" value="Chromosome 14"/>
</dbReference>
<dbReference type="GO" id="GO:0008360">
    <property type="term" value="P:regulation of cell shape"/>
    <property type="evidence" value="ECO:0007669"/>
    <property type="project" value="TreeGrafter"/>
</dbReference>
<dbReference type="InterPro" id="IPR051296">
    <property type="entry name" value="Cdc42_Effector_BORG/CEP"/>
</dbReference>
<evidence type="ECO:0000256" key="3">
    <source>
        <dbReference type="SAM" id="MobiDB-lite"/>
    </source>
</evidence>
<accession>A0AAY5EN07</accession>
<dbReference type="AlphaFoldDB" id="A0AAY5EN07"/>
<dbReference type="PANTHER" id="PTHR15344:SF14">
    <property type="entry name" value="CDC42 EFFECTOR PROTEIN 4"/>
    <property type="match status" value="1"/>
</dbReference>
<dbReference type="InterPro" id="IPR000095">
    <property type="entry name" value="CRIB_dom"/>
</dbReference>
<dbReference type="GO" id="GO:0031274">
    <property type="term" value="P:positive regulation of pseudopodium assembly"/>
    <property type="evidence" value="ECO:0007669"/>
    <property type="project" value="TreeGrafter"/>
</dbReference>
<dbReference type="GO" id="GO:0005737">
    <property type="term" value="C:cytoplasm"/>
    <property type="evidence" value="ECO:0007669"/>
    <property type="project" value="TreeGrafter"/>
</dbReference>
<dbReference type="GO" id="GO:0030838">
    <property type="term" value="P:positive regulation of actin filament polymerization"/>
    <property type="evidence" value="ECO:0007669"/>
    <property type="project" value="TreeGrafter"/>
</dbReference>
<dbReference type="SMART" id="SM00285">
    <property type="entry name" value="PBD"/>
    <property type="match status" value="1"/>
</dbReference>
<dbReference type="InterPro" id="IPR029273">
    <property type="entry name" value="Cdc42_effect-like"/>
</dbReference>
<proteinExistence type="inferred from homology"/>
<evidence type="ECO:0000256" key="2">
    <source>
        <dbReference type="ARBA" id="ARBA00010770"/>
    </source>
</evidence>
<evidence type="ECO:0000256" key="1">
    <source>
        <dbReference type="ARBA" id="ARBA00004184"/>
    </source>
</evidence>
<dbReference type="PANTHER" id="PTHR15344">
    <property type="entry name" value="CDC42 EFFECTOR PROTEIN BORG"/>
    <property type="match status" value="1"/>
</dbReference>
<dbReference type="PROSITE" id="PS50108">
    <property type="entry name" value="CRIB"/>
    <property type="match status" value="1"/>
</dbReference>
<feature type="region of interest" description="Disordered" evidence="3">
    <location>
        <begin position="51"/>
        <end position="78"/>
    </location>
</feature>
<reference evidence="5" key="3">
    <citation type="submission" date="2025-09" db="UniProtKB">
        <authorList>
            <consortium name="Ensembl"/>
        </authorList>
    </citation>
    <scope>IDENTIFICATION</scope>
</reference>
<dbReference type="Pfam" id="PF00786">
    <property type="entry name" value="PBD"/>
    <property type="match status" value="1"/>
</dbReference>
<reference evidence="5" key="2">
    <citation type="submission" date="2025-08" db="UniProtKB">
        <authorList>
            <consortium name="Ensembl"/>
        </authorList>
    </citation>
    <scope>IDENTIFICATION</scope>
</reference>
<reference evidence="5 6" key="1">
    <citation type="submission" date="2020-05" db="EMBL/GenBank/DDBJ databases">
        <title>Electrophorus electricus (electric eel) genome, fEleEle1, primary haplotype.</title>
        <authorList>
            <person name="Myers G."/>
            <person name="Meyer A."/>
            <person name="Fedrigo O."/>
            <person name="Formenti G."/>
            <person name="Rhie A."/>
            <person name="Tracey A."/>
            <person name="Sims Y."/>
            <person name="Jarvis E.D."/>
        </authorList>
    </citation>
    <scope>NUCLEOTIDE SEQUENCE [LARGE SCALE GENOMIC DNA]</scope>
</reference>
<comment type="similarity">
    <text evidence="2">Belongs to the BORG/CEP family.</text>
</comment>
<name>A0AAY5EN07_ELEEL</name>
<evidence type="ECO:0000313" key="5">
    <source>
        <dbReference type="Ensembl" id="ENSEEEP00000057969.1"/>
    </source>
</evidence>
<evidence type="ECO:0000313" key="6">
    <source>
        <dbReference type="Proteomes" id="UP000314983"/>
    </source>
</evidence>
<organism evidence="5 6">
    <name type="scientific">Electrophorus electricus</name>
    <name type="common">Electric eel</name>
    <name type="synonym">Gymnotus electricus</name>
    <dbReference type="NCBI Taxonomy" id="8005"/>
    <lineage>
        <taxon>Eukaryota</taxon>
        <taxon>Metazoa</taxon>
        <taxon>Chordata</taxon>
        <taxon>Craniata</taxon>
        <taxon>Vertebrata</taxon>
        <taxon>Euteleostomi</taxon>
        <taxon>Actinopterygii</taxon>
        <taxon>Neopterygii</taxon>
        <taxon>Teleostei</taxon>
        <taxon>Ostariophysi</taxon>
        <taxon>Gymnotiformes</taxon>
        <taxon>Gymnotoidei</taxon>
        <taxon>Gymnotidae</taxon>
        <taxon>Electrophorus</taxon>
    </lineage>
</organism>
<feature type="region of interest" description="Disordered" evidence="3">
    <location>
        <begin position="1"/>
        <end position="20"/>
    </location>
</feature>
<dbReference type="GO" id="GO:0007266">
    <property type="term" value="P:Rho protein signal transduction"/>
    <property type="evidence" value="ECO:0007669"/>
    <property type="project" value="TreeGrafter"/>
</dbReference>
<dbReference type="CDD" id="cd00132">
    <property type="entry name" value="CRIB"/>
    <property type="match status" value="1"/>
</dbReference>
<dbReference type="GO" id="GO:0031267">
    <property type="term" value="F:small GTPase binding"/>
    <property type="evidence" value="ECO:0007669"/>
    <property type="project" value="TreeGrafter"/>
</dbReference>
<dbReference type="Pfam" id="PF14957">
    <property type="entry name" value="BORG_CEP"/>
    <property type="match status" value="1"/>
</dbReference>
<gene>
    <name evidence="5" type="primary">CDC42EP4</name>
</gene>
<protein>
    <submittedName>
        <fullName evidence="5">CDC42 effector protein (Rho GTPase binding) 4b</fullName>
    </submittedName>
</protein>
<dbReference type="GO" id="GO:0005886">
    <property type="term" value="C:plasma membrane"/>
    <property type="evidence" value="ECO:0007669"/>
    <property type="project" value="TreeGrafter"/>
</dbReference>
<feature type="domain" description="CRIB" evidence="4">
    <location>
        <begin position="27"/>
        <end position="41"/>
    </location>
</feature>
<dbReference type="GeneTree" id="ENSGT00940000161435"/>
<sequence>MPILKQLVSGSSQAKRRSRTDLTAEMISAPLGDFRHTMHVGRGGDAFGDTSFLSSRRAGRPDDSKPAPPGGSPGYRDFGELTDLPVMSAPPGGVMKHAESMMSFHIDLGPSMLGDILSIMDRKGDTEFPAFDRLFLFACFTTCWPSLFTLFNTQTSNDVVRISQSR</sequence>
<dbReference type="GO" id="GO:0012505">
    <property type="term" value="C:endomembrane system"/>
    <property type="evidence" value="ECO:0007669"/>
    <property type="project" value="UniProtKB-SubCell"/>
</dbReference>
<evidence type="ECO:0000259" key="4">
    <source>
        <dbReference type="PROSITE" id="PS50108"/>
    </source>
</evidence>
<dbReference type="Ensembl" id="ENSEEET00000065720.1">
    <property type="protein sequence ID" value="ENSEEEP00000057969.1"/>
    <property type="gene ID" value="ENSEEEG00000028562.1"/>
</dbReference>
<comment type="subcellular location">
    <subcellularLocation>
        <location evidence="1">Endomembrane system</location>
        <topology evidence="1">Peripheral membrane protein</topology>
    </subcellularLocation>
</comment>
<keyword evidence="6" id="KW-1185">Reference proteome</keyword>
<dbReference type="GO" id="GO:0005856">
    <property type="term" value="C:cytoskeleton"/>
    <property type="evidence" value="ECO:0007669"/>
    <property type="project" value="TreeGrafter"/>
</dbReference>